<name>A0A147GNK3_9BURK</name>
<evidence type="ECO:0000313" key="12">
    <source>
        <dbReference type="Proteomes" id="UP000072741"/>
    </source>
</evidence>
<evidence type="ECO:0000256" key="4">
    <source>
        <dbReference type="ARBA" id="ARBA00022448"/>
    </source>
</evidence>
<gene>
    <name evidence="11" type="ORF">NS331_21070</name>
</gene>
<dbReference type="OrthoDB" id="8558191at2"/>
<keyword evidence="9" id="KW-0472">Membrane</keyword>
<comment type="subcellular location">
    <subcellularLocation>
        <location evidence="1">Cell inner membrane</location>
    </subcellularLocation>
</comment>
<evidence type="ECO:0000256" key="5">
    <source>
        <dbReference type="ARBA" id="ARBA00022475"/>
    </source>
</evidence>
<dbReference type="PATRIC" id="fig|433924.3.peg.1249"/>
<keyword evidence="7" id="KW-0812">Transmembrane</keyword>
<evidence type="ECO:0000313" key="11">
    <source>
        <dbReference type="EMBL" id="KTT15342.1"/>
    </source>
</evidence>
<protein>
    <recommendedName>
        <fullName evidence="3">Type II secretion system protein N</fullName>
    </recommendedName>
    <alternativeName>
        <fullName evidence="10">General secretion pathway protein N</fullName>
    </alternativeName>
</protein>
<evidence type="ECO:0000256" key="9">
    <source>
        <dbReference type="ARBA" id="ARBA00023136"/>
    </source>
</evidence>
<comment type="similarity">
    <text evidence="2">Belongs to the GSP N family.</text>
</comment>
<dbReference type="Pfam" id="PF01203">
    <property type="entry name" value="T2SSN"/>
    <property type="match status" value="1"/>
</dbReference>
<dbReference type="Proteomes" id="UP000072741">
    <property type="component" value="Unassembled WGS sequence"/>
</dbReference>
<evidence type="ECO:0000256" key="1">
    <source>
        <dbReference type="ARBA" id="ARBA00004533"/>
    </source>
</evidence>
<evidence type="ECO:0000256" key="10">
    <source>
        <dbReference type="ARBA" id="ARBA00030772"/>
    </source>
</evidence>
<dbReference type="AlphaFoldDB" id="A0A147GNK3"/>
<dbReference type="InterPro" id="IPR022792">
    <property type="entry name" value="T2SS_protein-GspN"/>
</dbReference>
<dbReference type="GO" id="GO:0005886">
    <property type="term" value="C:plasma membrane"/>
    <property type="evidence" value="ECO:0007669"/>
    <property type="project" value="UniProtKB-SubCell"/>
</dbReference>
<organism evidence="11 12">
    <name type="scientific">Pseudacidovorax intermedius</name>
    <dbReference type="NCBI Taxonomy" id="433924"/>
    <lineage>
        <taxon>Bacteria</taxon>
        <taxon>Pseudomonadati</taxon>
        <taxon>Pseudomonadota</taxon>
        <taxon>Betaproteobacteria</taxon>
        <taxon>Burkholderiales</taxon>
        <taxon>Comamonadaceae</taxon>
        <taxon>Pseudacidovorax</taxon>
    </lineage>
</organism>
<evidence type="ECO:0000256" key="2">
    <source>
        <dbReference type="ARBA" id="ARBA00007208"/>
    </source>
</evidence>
<evidence type="ECO:0000256" key="3">
    <source>
        <dbReference type="ARBA" id="ARBA00021563"/>
    </source>
</evidence>
<comment type="caution">
    <text evidence="11">The sequence shown here is derived from an EMBL/GenBank/DDBJ whole genome shotgun (WGS) entry which is preliminary data.</text>
</comment>
<evidence type="ECO:0000256" key="7">
    <source>
        <dbReference type="ARBA" id="ARBA00022692"/>
    </source>
</evidence>
<dbReference type="RefSeq" id="WP_058643902.1">
    <property type="nucleotide sequence ID" value="NZ_LDSL01000147.1"/>
</dbReference>
<accession>A0A147GNK3</accession>
<evidence type="ECO:0000256" key="8">
    <source>
        <dbReference type="ARBA" id="ARBA00022927"/>
    </source>
</evidence>
<evidence type="ECO:0000256" key="6">
    <source>
        <dbReference type="ARBA" id="ARBA00022519"/>
    </source>
</evidence>
<keyword evidence="8" id="KW-0653">Protein transport</keyword>
<keyword evidence="12" id="KW-1185">Reference proteome</keyword>
<dbReference type="GO" id="GO:0015628">
    <property type="term" value="P:protein secretion by the type II secretion system"/>
    <property type="evidence" value="ECO:0007669"/>
    <property type="project" value="InterPro"/>
</dbReference>
<dbReference type="GO" id="GO:0015627">
    <property type="term" value="C:type II protein secretion system complex"/>
    <property type="evidence" value="ECO:0007669"/>
    <property type="project" value="InterPro"/>
</dbReference>
<reference evidence="11 12" key="1">
    <citation type="journal article" date="2016" name="Front. Microbiol.">
        <title>Genomic Resource of Rice Seed Associated Bacteria.</title>
        <authorList>
            <person name="Midha S."/>
            <person name="Bansal K."/>
            <person name="Sharma S."/>
            <person name="Kumar N."/>
            <person name="Patil P.P."/>
            <person name="Chaudhry V."/>
            <person name="Patil P.B."/>
        </authorList>
    </citation>
    <scope>NUCLEOTIDE SEQUENCE [LARGE SCALE GENOMIC DNA]</scope>
    <source>
        <strain evidence="11 12">NS331</strain>
    </source>
</reference>
<keyword evidence="4" id="KW-0813">Transport</keyword>
<keyword evidence="6" id="KW-0997">Cell inner membrane</keyword>
<proteinExistence type="inferred from homology"/>
<sequence length="268" mass="27927">MALRTSATLRREPAAPWRWAAVGALLGALLATAVWAPARWLADGLHSATGGQLQLRDARGTVWNGSAAVVLASGAGGEDRVALPGRMQWQLRPAWLGVRGQLELACCTQGPLGFSAGPAGAGGLRLAWDDGRSRWPAAMLTGLGAPWNTLKLDGLLDLQTRGFVLRWSQGQLAMEGRAVLDAAGLSSSLSTLRPMGSYRLVLDGGPSPSLLLTTTDGALRLSGSGRWTGRAMRFGGEASAAPGSEDALANLLNIMGRREGARSIINLG</sequence>
<keyword evidence="5" id="KW-1003">Cell membrane</keyword>
<dbReference type="EMBL" id="LDSL01000147">
    <property type="protein sequence ID" value="KTT15342.1"/>
    <property type="molecule type" value="Genomic_DNA"/>
</dbReference>